<name>A0A1Y1SXN4_9FLAO</name>
<comment type="caution">
    <text evidence="1">The sequence shown here is derived from an EMBL/GenBank/DDBJ whole genome shotgun (WGS) entry which is preliminary data.</text>
</comment>
<keyword evidence="2" id="KW-1185">Reference proteome</keyword>
<sequence length="91" mass="10713">MSTIEKIKKIKEFLAVYPKATVRLEFHFPETPYQHMSIPLESYDELEFFSDHIEAYDLISSSEYEALVSKHVNLSIRSLPKLNFYTENPAR</sequence>
<dbReference type="AlphaFoldDB" id="A0A1Y1SXN4"/>
<gene>
    <name evidence="1" type="ORF">IIF7_20284</name>
</gene>
<dbReference type="EMBL" id="ARYN01000042">
    <property type="protein sequence ID" value="ORL43539.1"/>
    <property type="molecule type" value="Genomic_DNA"/>
</dbReference>
<accession>A0A1Y1SXN4</accession>
<protein>
    <submittedName>
        <fullName evidence="1">Uncharacterized protein</fullName>
    </submittedName>
</protein>
<dbReference type="RefSeq" id="WP_084843507.1">
    <property type="nucleotide sequence ID" value="NZ_ARYN01000042.1"/>
</dbReference>
<evidence type="ECO:0000313" key="2">
    <source>
        <dbReference type="Proteomes" id="UP000192746"/>
    </source>
</evidence>
<evidence type="ECO:0000313" key="1">
    <source>
        <dbReference type="EMBL" id="ORL43539.1"/>
    </source>
</evidence>
<dbReference type="Proteomes" id="UP000192746">
    <property type="component" value="Unassembled WGS sequence"/>
</dbReference>
<reference evidence="1 2" key="1">
    <citation type="submission" date="2013-04" db="EMBL/GenBank/DDBJ databases">
        <title>Zunongwangia sp. 22II14-10F7 Genome Sequencing.</title>
        <authorList>
            <person name="Lai Q."/>
            <person name="Shao Z."/>
        </authorList>
    </citation>
    <scope>NUCLEOTIDE SEQUENCE [LARGE SCALE GENOMIC DNA]</scope>
    <source>
        <strain evidence="1 2">22II14-10F7</strain>
    </source>
</reference>
<organism evidence="1 2">
    <name type="scientific">Zunongwangia atlantica 22II14-10F7</name>
    <dbReference type="NCBI Taxonomy" id="1185767"/>
    <lineage>
        <taxon>Bacteria</taxon>
        <taxon>Pseudomonadati</taxon>
        <taxon>Bacteroidota</taxon>
        <taxon>Flavobacteriia</taxon>
        <taxon>Flavobacteriales</taxon>
        <taxon>Flavobacteriaceae</taxon>
        <taxon>Zunongwangia</taxon>
    </lineage>
</organism>
<proteinExistence type="predicted"/>